<protein>
    <submittedName>
        <fullName evidence="2">Uncharacterized protein</fullName>
    </submittedName>
</protein>
<evidence type="ECO:0000313" key="2">
    <source>
        <dbReference type="EMBL" id="AAW36553.1"/>
    </source>
</evidence>
<feature type="transmembrane region" description="Helical" evidence="1">
    <location>
        <begin position="6"/>
        <end position="36"/>
    </location>
</feature>
<keyword evidence="1" id="KW-0472">Membrane</keyword>
<evidence type="ECO:0000313" key="3">
    <source>
        <dbReference type="Proteomes" id="UP000000530"/>
    </source>
</evidence>
<organism evidence="2 3">
    <name type="scientific">Staphylococcus aureus (strain COL)</name>
    <dbReference type="NCBI Taxonomy" id="93062"/>
    <lineage>
        <taxon>Bacteria</taxon>
        <taxon>Bacillati</taxon>
        <taxon>Bacillota</taxon>
        <taxon>Bacilli</taxon>
        <taxon>Bacillales</taxon>
        <taxon>Staphylococcaceae</taxon>
        <taxon>Staphylococcus</taxon>
    </lineage>
</organism>
<dbReference type="EMBL" id="CP000046">
    <property type="protein sequence ID" value="AAW36553.1"/>
    <property type="molecule type" value="Genomic_DNA"/>
</dbReference>
<gene>
    <name evidence="2" type="ordered locus">SACOL1174</name>
</gene>
<proteinExistence type="predicted"/>
<sequence length="48" mass="5693">MKLFYIVFLIIIWLNIFLGNEIIHTLTVLITTLYIVNSRKGIKNDRVE</sequence>
<dbReference type="KEGG" id="sac:SACOL1174"/>
<reference evidence="2 3" key="1">
    <citation type="journal article" date="2005" name="J. Bacteriol.">
        <title>Insights on evolution of virulence and resistance from the complete genome analysis of an early methicillin-resistant Staphylococcus aureus strain and a biofilm-producing methicillin-resistant Staphylococcus epidermidis strain.</title>
        <authorList>
            <person name="Gill S.R."/>
            <person name="Fouts D.E."/>
            <person name="Archer G.L."/>
            <person name="Mongodin E.F."/>
            <person name="Deboy R.T."/>
            <person name="Ravel J."/>
            <person name="Paulsen I.T."/>
            <person name="Kolonay J.F."/>
            <person name="Brinkac L."/>
            <person name="Beanan M."/>
            <person name="Dodson R.J."/>
            <person name="Daugherty S.C."/>
            <person name="Madupu R."/>
            <person name="Angiuoli S.V."/>
            <person name="Durkin A.S."/>
            <person name="Haft D.H."/>
            <person name="Vamathevan J."/>
            <person name="Khouri H."/>
            <person name="Utterback T."/>
            <person name="Lee C."/>
            <person name="Dimitrov G."/>
            <person name="Jiang L."/>
            <person name="Qin H."/>
            <person name="Weidman J."/>
            <person name="Tran K."/>
            <person name="Kang K."/>
            <person name="Hance I.R."/>
            <person name="Nelson K.E."/>
            <person name="Fraser C.M."/>
        </authorList>
    </citation>
    <scope>NUCLEOTIDE SEQUENCE [LARGE SCALE GENOMIC DNA]</scope>
    <source>
        <strain evidence="2 3">COL</strain>
    </source>
</reference>
<dbReference type="Proteomes" id="UP000000530">
    <property type="component" value="Chromosome"/>
</dbReference>
<keyword evidence="1" id="KW-1133">Transmembrane helix</keyword>
<dbReference type="HOGENOM" id="CLU_3157984_0_0_9"/>
<name>A0A0H2WWH7_STAAC</name>
<dbReference type="SMR" id="A0A0H2WWH7"/>
<accession>A0A0H2WWH7</accession>
<dbReference type="RefSeq" id="WP_000765708.1">
    <property type="nucleotide sequence ID" value="NC_002951.2"/>
</dbReference>
<dbReference type="AlphaFoldDB" id="A0A0H2WWH7"/>
<evidence type="ECO:0000256" key="1">
    <source>
        <dbReference type="SAM" id="Phobius"/>
    </source>
</evidence>
<keyword evidence="1" id="KW-0812">Transmembrane</keyword>